<dbReference type="GO" id="GO:0004748">
    <property type="term" value="F:ribonucleoside-diphosphate reductase activity, thioredoxin disulfide as acceptor"/>
    <property type="evidence" value="ECO:0007669"/>
    <property type="project" value="TreeGrafter"/>
</dbReference>
<dbReference type="GO" id="GO:0009265">
    <property type="term" value="P:2'-deoxyribonucleotide biosynthetic process"/>
    <property type="evidence" value="ECO:0007669"/>
    <property type="project" value="TreeGrafter"/>
</dbReference>
<organism evidence="5 6">
    <name type="scientific">Victivallis vadensis</name>
    <dbReference type="NCBI Taxonomy" id="172901"/>
    <lineage>
        <taxon>Bacteria</taxon>
        <taxon>Pseudomonadati</taxon>
        <taxon>Lentisphaerota</taxon>
        <taxon>Lentisphaeria</taxon>
        <taxon>Victivallales</taxon>
        <taxon>Victivallaceae</taxon>
        <taxon>Victivallis</taxon>
    </lineage>
</organism>
<dbReference type="Pfam" id="PF03477">
    <property type="entry name" value="ATP-cone"/>
    <property type="match status" value="1"/>
</dbReference>
<evidence type="ECO:0000259" key="4">
    <source>
        <dbReference type="PROSITE" id="PS51161"/>
    </source>
</evidence>
<dbReference type="NCBIfam" id="TIGR02487">
    <property type="entry name" value="NrdD"/>
    <property type="match status" value="1"/>
</dbReference>
<dbReference type="PANTHER" id="PTHR21075:SF0">
    <property type="entry name" value="ANAEROBIC RIBONUCLEOSIDE-TRIPHOSPHATE REDUCTASE"/>
    <property type="match status" value="1"/>
</dbReference>
<dbReference type="InterPro" id="IPR005144">
    <property type="entry name" value="ATP-cone_dom"/>
</dbReference>
<comment type="caution">
    <text evidence="5">The sequence shown here is derived from an EMBL/GenBank/DDBJ whole genome shotgun (WGS) entry which is preliminary data.</text>
</comment>
<evidence type="ECO:0000256" key="1">
    <source>
        <dbReference type="ARBA" id="ARBA00022741"/>
    </source>
</evidence>
<dbReference type="GO" id="GO:0008998">
    <property type="term" value="F:ribonucleoside-triphosphate reductase (thioredoxin) activity"/>
    <property type="evidence" value="ECO:0007669"/>
    <property type="project" value="InterPro"/>
</dbReference>
<dbReference type="Pfam" id="PF13597">
    <property type="entry name" value="NRDD"/>
    <property type="match status" value="1"/>
</dbReference>
<proteinExistence type="predicted"/>
<keyword evidence="2 3" id="KW-0067">ATP-binding</keyword>
<evidence type="ECO:0000313" key="6">
    <source>
        <dbReference type="Proteomes" id="UP000245959"/>
    </source>
</evidence>
<evidence type="ECO:0000256" key="2">
    <source>
        <dbReference type="ARBA" id="ARBA00022840"/>
    </source>
</evidence>
<feature type="domain" description="ATP-cone" evidence="4">
    <location>
        <begin position="8"/>
        <end position="103"/>
    </location>
</feature>
<evidence type="ECO:0000313" key="5">
    <source>
        <dbReference type="EMBL" id="PVY35115.1"/>
    </source>
</evidence>
<name>A0A2U1AFD8_9BACT</name>
<dbReference type="EMBL" id="QEKH01000044">
    <property type="protein sequence ID" value="PVY35115.1"/>
    <property type="molecule type" value="Genomic_DNA"/>
</dbReference>
<reference evidence="5 6" key="1">
    <citation type="submission" date="2018-04" db="EMBL/GenBank/DDBJ databases">
        <title>Genomic Encyclopedia of Type Strains, Phase IV (KMG-IV): sequencing the most valuable type-strain genomes for metagenomic binning, comparative biology and taxonomic classification.</title>
        <authorList>
            <person name="Goeker M."/>
        </authorList>
    </citation>
    <scope>NUCLEOTIDE SEQUENCE [LARGE SCALE GENOMIC DNA]</scope>
    <source>
        <strain evidence="5 6">DSM 14823</strain>
    </source>
</reference>
<dbReference type="GO" id="GO:0005524">
    <property type="term" value="F:ATP binding"/>
    <property type="evidence" value="ECO:0007669"/>
    <property type="project" value="UniProtKB-UniRule"/>
</dbReference>
<dbReference type="PANTHER" id="PTHR21075">
    <property type="entry name" value="ANAEROBIC RIBONUCLEOSIDE-TRIPHOSPHATE REDUCTASE"/>
    <property type="match status" value="1"/>
</dbReference>
<dbReference type="SUPFAM" id="SSF51998">
    <property type="entry name" value="PFL-like glycyl radical enzymes"/>
    <property type="match status" value="1"/>
</dbReference>
<accession>A0A2U1AFD8</accession>
<dbReference type="GO" id="GO:0006260">
    <property type="term" value="P:DNA replication"/>
    <property type="evidence" value="ECO:0007669"/>
    <property type="project" value="InterPro"/>
</dbReference>
<dbReference type="GO" id="GO:0031250">
    <property type="term" value="C:anaerobic ribonucleoside-triphosphate reductase complex"/>
    <property type="evidence" value="ECO:0007669"/>
    <property type="project" value="TreeGrafter"/>
</dbReference>
<dbReference type="Gene3D" id="3.20.70.20">
    <property type="match status" value="1"/>
</dbReference>
<dbReference type="CDD" id="cd01675">
    <property type="entry name" value="RNR_III"/>
    <property type="match status" value="1"/>
</dbReference>
<sequence>MEIKSSILKMKKRDGRVVEFDPERIVIAVGKALKAAGTASDKVARHVTRDVVAELVAKGYDDPEMMPDVDLIQDLVEHALVKRGLSQAAKLYILYRASHDKIREARKLMMDVQDLVSSYLGQEDWRVNENSNSGYSYASLLNHVSGAVIANYTLANIYPAEIAEAHQSGDFHLHDLSCGIVGYCAGWSLRDLLERGFQGRGGRASAAPAKHFDTATGQIVNFLSTLQTEWAGAQAFSSFDTLLAPFVRRDKLTYQQLKQNIQQFVFGLNIASRWGQTPFTNLTFDWVVPEDLRDNPVIIGGELQEETYGEFQHEMDMINRAFLEVMSEGDRDGRIFTFPIPTYNVTKDFNWTSDNAKLLFTVTGKYGLPYFQNFINSDLRPGDVRSMCCRLQMDMRELRNKTGGLFGAGEQTGSIGVVTINMPRLGYISQDEKEFFARLDHLMQLAMESLEIKRKVVQKHLDGDLLPYTKTYLPNLEHHFSTIGLVGMNEACLNFLGCSICDPEGAEFSRRVLLHMAEKIKDFQESSGHIYNLEATPAEGTSFRLARLDRKKYPGIICAGTDNPYYTNSTQLPVGYTSDLFEALELQAPLQQLYTGGTVFHSFIGERIDDPELVASLVRRIATNYRIPYFTLTPSFSICPVHGYIPGEHTECPLEAESGSEEPELKMAE</sequence>
<dbReference type="PROSITE" id="PS51161">
    <property type="entry name" value="ATP_CONE"/>
    <property type="match status" value="1"/>
</dbReference>
<dbReference type="NCBIfam" id="NF006126">
    <property type="entry name" value="PRK08270.1"/>
    <property type="match status" value="1"/>
</dbReference>
<evidence type="ECO:0000256" key="3">
    <source>
        <dbReference type="PROSITE-ProRule" id="PRU00492"/>
    </source>
</evidence>
<protein>
    <submittedName>
        <fullName evidence="5">Ribonucleoside-triphosphate reductase class III catalytic subunit</fullName>
    </submittedName>
</protein>
<dbReference type="InterPro" id="IPR012833">
    <property type="entry name" value="NrdD"/>
</dbReference>
<keyword evidence="1 3" id="KW-0547">Nucleotide-binding</keyword>
<dbReference type="AlphaFoldDB" id="A0A2U1AFD8"/>
<gene>
    <name evidence="5" type="ORF">C8D82_1449</name>
</gene>
<dbReference type="Proteomes" id="UP000245959">
    <property type="component" value="Unassembled WGS sequence"/>
</dbReference>
<keyword evidence="6" id="KW-1185">Reference proteome</keyword>